<dbReference type="InterPro" id="IPR039028">
    <property type="entry name" value="BCKD/PDK"/>
</dbReference>
<comment type="subcellular location">
    <subcellularLocation>
        <location evidence="8">Mitochondrion matrix</location>
    </subcellularLocation>
</comment>
<dbReference type="GO" id="GO:0016301">
    <property type="term" value="F:kinase activity"/>
    <property type="evidence" value="ECO:0007669"/>
    <property type="project" value="UniProtKB-KW"/>
</dbReference>
<dbReference type="EC" id="2.7.11.-" evidence="8"/>
<evidence type="ECO:0000256" key="1">
    <source>
        <dbReference type="ARBA" id="ARBA00006155"/>
    </source>
</evidence>
<evidence type="ECO:0000256" key="7">
    <source>
        <dbReference type="ARBA" id="ARBA00023128"/>
    </source>
</evidence>
<dbReference type="InterPro" id="IPR018955">
    <property type="entry name" value="BCDHK/PDK_N"/>
</dbReference>
<dbReference type="PANTHER" id="PTHR11947">
    <property type="entry name" value="PYRUVATE DEHYDROGENASE KINASE"/>
    <property type="match status" value="1"/>
</dbReference>
<dbReference type="InterPro" id="IPR036890">
    <property type="entry name" value="HATPase_C_sf"/>
</dbReference>
<evidence type="ECO:0000256" key="6">
    <source>
        <dbReference type="ARBA" id="ARBA00022840"/>
    </source>
</evidence>
<evidence type="ECO:0000259" key="10">
    <source>
        <dbReference type="SMART" id="SM00387"/>
    </source>
</evidence>
<protein>
    <recommendedName>
        <fullName evidence="8">Protein-serine/threonine kinase</fullName>
        <ecNumber evidence="8">2.7.11.-</ecNumber>
    </recommendedName>
</protein>
<organism evidence="11 12">
    <name type="scientific">Myxozyma melibiosi</name>
    <dbReference type="NCBI Taxonomy" id="54550"/>
    <lineage>
        <taxon>Eukaryota</taxon>
        <taxon>Fungi</taxon>
        <taxon>Dikarya</taxon>
        <taxon>Ascomycota</taxon>
        <taxon>Saccharomycotina</taxon>
        <taxon>Lipomycetes</taxon>
        <taxon>Lipomycetales</taxon>
        <taxon>Lipomycetaceae</taxon>
        <taxon>Myxozyma</taxon>
    </lineage>
</organism>
<keyword evidence="5 8" id="KW-0418">Kinase</keyword>
<accession>A0ABR1F0S6</accession>
<evidence type="ECO:0000256" key="9">
    <source>
        <dbReference type="SAM" id="MobiDB-lite"/>
    </source>
</evidence>
<dbReference type="Gene3D" id="1.20.140.20">
    <property type="entry name" value="Alpha-ketoacid/pyruvate dehydrogenase kinase, N-terminal domain"/>
    <property type="match status" value="1"/>
</dbReference>
<keyword evidence="6 8" id="KW-0067">ATP-binding</keyword>
<feature type="region of interest" description="Disordered" evidence="9">
    <location>
        <begin position="374"/>
        <end position="394"/>
    </location>
</feature>
<proteinExistence type="inferred from homology"/>
<dbReference type="Pfam" id="PF02518">
    <property type="entry name" value="HATPase_c"/>
    <property type="match status" value="1"/>
</dbReference>
<sequence>MAGARYWTCSACRPQREALRWCISRSATPTANRRGNRCYSKYSIEEPVFEHMDIEHVISKYSKNSSTRLTLQDLLQFGKPPVAVDKLVLNARHIKRELLSSLSRRVIALRNLPYIMMLNPNISQIYHKYLSSIGFVYGNEIFKAKNVTTEEENRQFVDALQKMVDEHTDAIPILAKGVAESRSYISSTHANAFLDEHLRARVGTRLAAKHHIMLSHQSSPDYDTSRRYVGMVDTNLKPAEMVQSVADLLSDVSDLQYGLRPHLLVDKGSDIEIEYVSEHLEYILTELLKNCFRATVEHHLGQSSSAEYRMSSSSASESRGIFGGNISSIPPVLVTITSTPTGIQIRLRDRGGGIQDDNLKRIWGYSESTFEGDSRSDGFKTLNTPPPSVTGTGGSSMGGLGYGLPLSRAYADYFGGDIELESIYGWGVSTLFFILVLGTADYCLD</sequence>
<evidence type="ECO:0000256" key="3">
    <source>
        <dbReference type="ARBA" id="ARBA00022679"/>
    </source>
</evidence>
<dbReference type="InterPro" id="IPR003594">
    <property type="entry name" value="HATPase_dom"/>
</dbReference>
<feature type="domain" description="Histidine kinase/HSP90-like ATPase" evidence="10">
    <location>
        <begin position="275"/>
        <end position="439"/>
    </location>
</feature>
<dbReference type="Proteomes" id="UP001498771">
    <property type="component" value="Unassembled WGS sequence"/>
</dbReference>
<keyword evidence="7 8" id="KW-0496">Mitochondrion</keyword>
<dbReference type="RefSeq" id="XP_064766445.1">
    <property type="nucleotide sequence ID" value="XM_064915413.1"/>
</dbReference>
<dbReference type="PANTHER" id="PTHR11947:SF20">
    <property type="entry name" value="[3-METHYL-2-OXOBUTANOATE DEHYDROGENASE [LIPOAMIDE]] KINASE, MITOCHONDRIAL"/>
    <property type="match status" value="1"/>
</dbReference>
<evidence type="ECO:0000256" key="4">
    <source>
        <dbReference type="ARBA" id="ARBA00022741"/>
    </source>
</evidence>
<dbReference type="InterPro" id="IPR036784">
    <property type="entry name" value="AK/P_DHK_N_sf"/>
</dbReference>
<dbReference type="SUPFAM" id="SSF55874">
    <property type="entry name" value="ATPase domain of HSP90 chaperone/DNA topoisomerase II/histidine kinase"/>
    <property type="match status" value="1"/>
</dbReference>
<dbReference type="SMART" id="SM00387">
    <property type="entry name" value="HATPase_c"/>
    <property type="match status" value="1"/>
</dbReference>
<evidence type="ECO:0000256" key="5">
    <source>
        <dbReference type="ARBA" id="ARBA00022777"/>
    </source>
</evidence>
<evidence type="ECO:0000313" key="12">
    <source>
        <dbReference type="Proteomes" id="UP001498771"/>
    </source>
</evidence>
<reference evidence="11 12" key="1">
    <citation type="submission" date="2024-03" db="EMBL/GenBank/DDBJ databases">
        <title>Genome-scale model development and genomic sequencing of the oleaginous clade Lipomyces.</title>
        <authorList>
            <consortium name="Lawrence Berkeley National Laboratory"/>
            <person name="Czajka J.J."/>
            <person name="Han Y."/>
            <person name="Kim J."/>
            <person name="Mondo S.J."/>
            <person name="Hofstad B.A."/>
            <person name="Robles A."/>
            <person name="Haridas S."/>
            <person name="Riley R."/>
            <person name="LaButti K."/>
            <person name="Pangilinan J."/>
            <person name="Andreopoulos W."/>
            <person name="Lipzen A."/>
            <person name="Yan J."/>
            <person name="Wang M."/>
            <person name="Ng V."/>
            <person name="Grigoriev I.V."/>
            <person name="Spatafora J.W."/>
            <person name="Magnuson J.K."/>
            <person name="Baker S.E."/>
            <person name="Pomraning K.R."/>
        </authorList>
    </citation>
    <scope>NUCLEOTIDE SEQUENCE [LARGE SCALE GENOMIC DNA]</scope>
    <source>
        <strain evidence="11 12">Phaff 52-87</strain>
    </source>
</reference>
<evidence type="ECO:0000256" key="8">
    <source>
        <dbReference type="RuleBase" id="RU366032"/>
    </source>
</evidence>
<gene>
    <name evidence="11" type="ORF">BZA70DRAFT_79421</name>
</gene>
<dbReference type="Gene3D" id="3.30.565.10">
    <property type="entry name" value="Histidine kinase-like ATPase, C-terminal domain"/>
    <property type="match status" value="1"/>
</dbReference>
<dbReference type="GeneID" id="90040925"/>
<name>A0ABR1F0S6_9ASCO</name>
<dbReference type="Pfam" id="PF10436">
    <property type="entry name" value="BCDHK_Adom3"/>
    <property type="match status" value="1"/>
</dbReference>
<keyword evidence="4 8" id="KW-0547">Nucleotide-binding</keyword>
<keyword evidence="3 8" id="KW-0808">Transferase</keyword>
<dbReference type="SUPFAM" id="SSF69012">
    <property type="entry name" value="alpha-ketoacid dehydrogenase kinase, N-terminal domain"/>
    <property type="match status" value="1"/>
</dbReference>
<dbReference type="EMBL" id="JBBJBU010000012">
    <property type="protein sequence ID" value="KAK7203412.1"/>
    <property type="molecule type" value="Genomic_DNA"/>
</dbReference>
<comment type="similarity">
    <text evidence="1 8">Belongs to the PDK/BCKDK protein kinase family.</text>
</comment>
<evidence type="ECO:0000313" key="11">
    <source>
        <dbReference type="EMBL" id="KAK7203412.1"/>
    </source>
</evidence>
<keyword evidence="12" id="KW-1185">Reference proteome</keyword>
<keyword evidence="2" id="KW-0597">Phosphoprotein</keyword>
<comment type="caution">
    <text evidence="11">The sequence shown here is derived from an EMBL/GenBank/DDBJ whole genome shotgun (WGS) entry which is preliminary data.</text>
</comment>
<evidence type="ECO:0000256" key="2">
    <source>
        <dbReference type="ARBA" id="ARBA00022553"/>
    </source>
</evidence>